<dbReference type="PANTHER" id="PTHR11079:SF202">
    <property type="entry name" value="TRNA-SPECIFIC ADENOSINE DEAMINASE"/>
    <property type="match status" value="1"/>
</dbReference>
<organism evidence="9 10">
    <name type="scientific">candidate division GN15 bacterium</name>
    <dbReference type="NCBI Taxonomy" id="2072418"/>
    <lineage>
        <taxon>Bacteria</taxon>
        <taxon>candidate division GN15</taxon>
    </lineage>
</organism>
<feature type="binding site" evidence="7">
    <location>
        <position position="88"/>
    </location>
    <ligand>
        <name>Zn(2+)</name>
        <dbReference type="ChEBI" id="CHEBI:29105"/>
        <note>catalytic</note>
    </ligand>
</feature>
<dbReference type="GO" id="GO:0052717">
    <property type="term" value="F:tRNA-specific adenosine-34 deaminase activity"/>
    <property type="evidence" value="ECO:0007669"/>
    <property type="project" value="UniProtKB-UniRule"/>
</dbReference>
<proteinExistence type="inferred from homology"/>
<dbReference type="FunFam" id="3.40.140.10:FF:000005">
    <property type="entry name" value="tRNA-specific adenosine deaminase"/>
    <property type="match status" value="1"/>
</dbReference>
<dbReference type="HAMAP" id="MF_00972">
    <property type="entry name" value="tRNA_aden_deaminase"/>
    <property type="match status" value="1"/>
</dbReference>
<dbReference type="PROSITE" id="PS51747">
    <property type="entry name" value="CYT_DCMP_DEAMINASES_2"/>
    <property type="match status" value="1"/>
</dbReference>
<name>A0A855X2P8_9BACT</name>
<keyword evidence="3 7" id="KW-0479">Metal-binding</keyword>
<dbReference type="InterPro" id="IPR016193">
    <property type="entry name" value="Cytidine_deaminase-like"/>
</dbReference>
<feature type="binding site" evidence="7">
    <location>
        <position position="55"/>
    </location>
    <ligand>
        <name>Zn(2+)</name>
        <dbReference type="ChEBI" id="CHEBI:29105"/>
        <note>catalytic</note>
    </ligand>
</feature>
<evidence type="ECO:0000256" key="4">
    <source>
        <dbReference type="ARBA" id="ARBA00022801"/>
    </source>
</evidence>
<reference evidence="9 10" key="1">
    <citation type="journal article" date="2018" name="ISME J.">
        <title>A methanotrophic archaeon couples anaerobic oxidation of methane to Fe(III) reduction.</title>
        <authorList>
            <person name="Cai C."/>
            <person name="Leu A.O."/>
            <person name="Xie G.J."/>
            <person name="Guo J."/>
            <person name="Feng Y."/>
            <person name="Zhao J.X."/>
            <person name="Tyson G.W."/>
            <person name="Yuan Z."/>
            <person name="Hu S."/>
        </authorList>
    </citation>
    <scope>NUCLEOTIDE SEQUENCE [LARGE SCALE GENOMIC DNA]</scope>
    <source>
        <strain evidence="9">FeB_12</strain>
    </source>
</reference>
<dbReference type="InterPro" id="IPR058535">
    <property type="entry name" value="MafB19-deam"/>
</dbReference>
<evidence type="ECO:0000256" key="2">
    <source>
        <dbReference type="ARBA" id="ARBA00022694"/>
    </source>
</evidence>
<evidence type="ECO:0000256" key="3">
    <source>
        <dbReference type="ARBA" id="ARBA00022723"/>
    </source>
</evidence>
<evidence type="ECO:0000256" key="6">
    <source>
        <dbReference type="ARBA" id="ARBA00048045"/>
    </source>
</evidence>
<dbReference type="InterPro" id="IPR028883">
    <property type="entry name" value="tRNA_aden_deaminase"/>
</dbReference>
<comment type="cofactor">
    <cofactor evidence="7">
        <name>Zn(2+)</name>
        <dbReference type="ChEBI" id="CHEBI:29105"/>
    </cofactor>
    <text evidence="7">Binds 1 zinc ion per subunit.</text>
</comment>
<comment type="caution">
    <text evidence="9">The sequence shown here is derived from an EMBL/GenBank/DDBJ whole genome shotgun (WGS) entry which is preliminary data.</text>
</comment>
<dbReference type="Pfam" id="PF14437">
    <property type="entry name" value="MafB19-deam"/>
    <property type="match status" value="1"/>
</dbReference>
<evidence type="ECO:0000256" key="5">
    <source>
        <dbReference type="ARBA" id="ARBA00022833"/>
    </source>
</evidence>
<keyword evidence="4 7" id="KW-0378">Hydrolase</keyword>
<evidence type="ECO:0000256" key="1">
    <source>
        <dbReference type="ARBA" id="ARBA00011738"/>
    </source>
</evidence>
<sequence length="158" mass="17484">MDPSDYPHFMELALREAQLAFEENEVPVGAVVVFENKVIGRGHNRTIALADATAHAEIIALSAAYGHFSDWRLEDCYLFSTLEPCVMCSGAAVLSRIRTIVYGASDPKFGGCGSIFTIPSETKLNHRCEIVRGVCEEEVAALMKLFFQQVRQNKSKVN</sequence>
<comment type="subunit">
    <text evidence="1 7">Homodimer.</text>
</comment>
<dbReference type="GO" id="GO:0008270">
    <property type="term" value="F:zinc ion binding"/>
    <property type="evidence" value="ECO:0007669"/>
    <property type="project" value="UniProtKB-UniRule"/>
</dbReference>
<evidence type="ECO:0000313" key="9">
    <source>
        <dbReference type="EMBL" id="PWB74284.1"/>
    </source>
</evidence>
<dbReference type="EC" id="3.5.4.33" evidence="7"/>
<dbReference type="AlphaFoldDB" id="A0A855X2P8"/>
<dbReference type="InterPro" id="IPR002125">
    <property type="entry name" value="CMP_dCMP_dom"/>
</dbReference>
<protein>
    <recommendedName>
        <fullName evidence="7">tRNA-specific adenosine deaminase</fullName>
        <ecNumber evidence="7">3.5.4.33</ecNumber>
    </recommendedName>
</protein>
<dbReference type="EMBL" id="PQAP01000036">
    <property type="protein sequence ID" value="PWB74284.1"/>
    <property type="molecule type" value="Genomic_DNA"/>
</dbReference>
<feature type="domain" description="CMP/dCMP-type deaminase" evidence="8">
    <location>
        <begin position="4"/>
        <end position="114"/>
    </location>
</feature>
<keyword evidence="5 7" id="KW-0862">Zinc</keyword>
<dbReference type="SUPFAM" id="SSF53927">
    <property type="entry name" value="Cytidine deaminase-like"/>
    <property type="match status" value="1"/>
</dbReference>
<keyword evidence="2 7" id="KW-0819">tRNA processing</keyword>
<dbReference type="PANTHER" id="PTHR11079">
    <property type="entry name" value="CYTOSINE DEAMINASE FAMILY MEMBER"/>
    <property type="match status" value="1"/>
</dbReference>
<dbReference type="GO" id="GO:0002100">
    <property type="term" value="P:tRNA wobble adenosine to inosine editing"/>
    <property type="evidence" value="ECO:0007669"/>
    <property type="project" value="UniProtKB-UniRule"/>
</dbReference>
<evidence type="ECO:0000256" key="7">
    <source>
        <dbReference type="HAMAP-Rule" id="MF_00972"/>
    </source>
</evidence>
<feature type="binding site" evidence="7">
    <location>
        <position position="85"/>
    </location>
    <ligand>
        <name>Zn(2+)</name>
        <dbReference type="ChEBI" id="CHEBI:29105"/>
        <note>catalytic</note>
    </ligand>
</feature>
<feature type="active site" description="Proton donor" evidence="7">
    <location>
        <position position="57"/>
    </location>
</feature>
<evidence type="ECO:0000313" key="10">
    <source>
        <dbReference type="Proteomes" id="UP000250918"/>
    </source>
</evidence>
<dbReference type="CDD" id="cd01285">
    <property type="entry name" value="nucleoside_deaminase"/>
    <property type="match status" value="1"/>
</dbReference>
<comment type="function">
    <text evidence="7">Catalyzes the deamination of adenosine to inosine at the wobble position 34 of tRNA(Arg2).</text>
</comment>
<accession>A0A855X2P8</accession>
<gene>
    <name evidence="7" type="primary">tadA</name>
    <name evidence="9" type="ORF">C3F09_04205</name>
</gene>
<evidence type="ECO:0000259" key="8">
    <source>
        <dbReference type="PROSITE" id="PS51747"/>
    </source>
</evidence>
<comment type="similarity">
    <text evidence="7">Belongs to the cytidine and deoxycytidylate deaminase family.</text>
</comment>
<dbReference type="Gene3D" id="3.40.140.10">
    <property type="entry name" value="Cytidine Deaminase, domain 2"/>
    <property type="match status" value="1"/>
</dbReference>
<comment type="catalytic activity">
    <reaction evidence="6 7">
        <text>adenosine(34) in tRNA + H2O + H(+) = inosine(34) in tRNA + NH4(+)</text>
        <dbReference type="Rhea" id="RHEA:43168"/>
        <dbReference type="Rhea" id="RHEA-COMP:10373"/>
        <dbReference type="Rhea" id="RHEA-COMP:10374"/>
        <dbReference type="ChEBI" id="CHEBI:15377"/>
        <dbReference type="ChEBI" id="CHEBI:15378"/>
        <dbReference type="ChEBI" id="CHEBI:28938"/>
        <dbReference type="ChEBI" id="CHEBI:74411"/>
        <dbReference type="ChEBI" id="CHEBI:82852"/>
        <dbReference type="EC" id="3.5.4.33"/>
    </reaction>
</comment>
<dbReference type="Proteomes" id="UP000250918">
    <property type="component" value="Unassembled WGS sequence"/>
</dbReference>
<dbReference type="NCBIfam" id="NF008113">
    <property type="entry name" value="PRK10860.1"/>
    <property type="match status" value="1"/>
</dbReference>